<keyword evidence="3" id="KW-0158">Chromosome</keyword>
<dbReference type="AlphaFoldDB" id="A0A830B3W7"/>
<keyword evidence="9" id="KW-0137">Centromere</keyword>
<evidence type="ECO:0000256" key="3">
    <source>
        <dbReference type="ARBA" id="ARBA00022454"/>
    </source>
</evidence>
<evidence type="ECO:0000313" key="12">
    <source>
        <dbReference type="Proteomes" id="UP000653305"/>
    </source>
</evidence>
<gene>
    <name evidence="11" type="ORF">PHJA_000296900</name>
</gene>
<evidence type="ECO:0000256" key="5">
    <source>
        <dbReference type="ARBA" id="ARBA00022776"/>
    </source>
</evidence>
<dbReference type="PANTHER" id="PTHR15459:SF3">
    <property type="entry name" value="POLYAMINE-MODULATED FACTOR 1"/>
    <property type="match status" value="1"/>
</dbReference>
<evidence type="ECO:0000256" key="4">
    <source>
        <dbReference type="ARBA" id="ARBA00022618"/>
    </source>
</evidence>
<dbReference type="GO" id="GO:0000444">
    <property type="term" value="C:MIS12/MIND type complex"/>
    <property type="evidence" value="ECO:0007669"/>
    <property type="project" value="InterPro"/>
</dbReference>
<evidence type="ECO:0000256" key="10">
    <source>
        <dbReference type="SAM" id="Coils"/>
    </source>
</evidence>
<dbReference type="InterPro" id="IPR007128">
    <property type="entry name" value="PMF1/Nnf1"/>
</dbReference>
<accession>A0A830B3W7</accession>
<evidence type="ECO:0000256" key="6">
    <source>
        <dbReference type="ARBA" id="ARBA00022838"/>
    </source>
</evidence>
<evidence type="ECO:0000256" key="7">
    <source>
        <dbReference type="ARBA" id="ARBA00023242"/>
    </source>
</evidence>
<dbReference type="EMBL" id="BMAC01000031">
    <property type="protein sequence ID" value="GFP81536.1"/>
    <property type="molecule type" value="Genomic_DNA"/>
</dbReference>
<dbReference type="OrthoDB" id="506494at2759"/>
<dbReference type="Proteomes" id="UP000653305">
    <property type="component" value="Unassembled WGS sequence"/>
</dbReference>
<sequence length="175" mass="20237">MSYPESRQLNLKKSFNRALRSLLNACSDEDFRKAFPSVTAAERSLQHRCFVRVINSLHEDIEEELESILLETQAGKILDNVEELVKEHEMDPLISKKSNVGETVQSLSEVKKNELKHLKELLGKAEEHKRNTKARLEILEKEKQDFSGAVNLVDELRITISNYEKSYRRSKLVDL</sequence>
<reference evidence="11" key="1">
    <citation type="submission" date="2020-07" db="EMBL/GenBank/DDBJ databases">
        <title>Ethylene signaling mediates host invasion by parasitic plants.</title>
        <authorList>
            <person name="Yoshida S."/>
        </authorList>
    </citation>
    <scope>NUCLEOTIDE SEQUENCE</scope>
    <source>
        <strain evidence="11">Okayama</strain>
    </source>
</reference>
<name>A0A830B3W7_9LAMI</name>
<keyword evidence="7" id="KW-0539">Nucleus</keyword>
<evidence type="ECO:0000256" key="9">
    <source>
        <dbReference type="ARBA" id="ARBA00023328"/>
    </source>
</evidence>
<feature type="coiled-coil region" evidence="10">
    <location>
        <begin position="108"/>
        <end position="149"/>
    </location>
</feature>
<organism evidence="11 12">
    <name type="scientific">Phtheirospermum japonicum</name>
    <dbReference type="NCBI Taxonomy" id="374723"/>
    <lineage>
        <taxon>Eukaryota</taxon>
        <taxon>Viridiplantae</taxon>
        <taxon>Streptophyta</taxon>
        <taxon>Embryophyta</taxon>
        <taxon>Tracheophyta</taxon>
        <taxon>Spermatophyta</taxon>
        <taxon>Magnoliopsida</taxon>
        <taxon>eudicotyledons</taxon>
        <taxon>Gunneridae</taxon>
        <taxon>Pentapetalae</taxon>
        <taxon>asterids</taxon>
        <taxon>lamiids</taxon>
        <taxon>Lamiales</taxon>
        <taxon>Orobanchaceae</taxon>
        <taxon>Orobanchaceae incertae sedis</taxon>
        <taxon>Phtheirospermum</taxon>
    </lineage>
</organism>
<keyword evidence="10" id="KW-0175">Coiled coil</keyword>
<keyword evidence="4" id="KW-0132">Cell division</keyword>
<dbReference type="PANTHER" id="PTHR15459">
    <property type="entry name" value="POLYAMINE-MODULATED FACTOR 1"/>
    <property type="match status" value="1"/>
</dbReference>
<keyword evidence="6" id="KW-0995">Kinetochore</keyword>
<keyword evidence="12" id="KW-1185">Reference proteome</keyword>
<dbReference type="GO" id="GO:0051301">
    <property type="term" value="P:cell division"/>
    <property type="evidence" value="ECO:0007669"/>
    <property type="project" value="UniProtKB-KW"/>
</dbReference>
<keyword evidence="5" id="KW-0498">Mitosis</keyword>
<evidence type="ECO:0000313" key="11">
    <source>
        <dbReference type="EMBL" id="GFP81536.1"/>
    </source>
</evidence>
<keyword evidence="8" id="KW-0131">Cell cycle</keyword>
<evidence type="ECO:0000256" key="2">
    <source>
        <dbReference type="ARBA" id="ARBA00004629"/>
    </source>
</evidence>
<dbReference type="GO" id="GO:0005634">
    <property type="term" value="C:nucleus"/>
    <property type="evidence" value="ECO:0007669"/>
    <property type="project" value="UniProtKB-SubCell"/>
</dbReference>
<proteinExistence type="predicted"/>
<protein>
    <submittedName>
        <fullName evidence="11">Uncharacterized protein</fullName>
    </submittedName>
</protein>
<comment type="caution">
    <text evidence="11">The sequence shown here is derived from an EMBL/GenBank/DDBJ whole genome shotgun (WGS) entry which is preliminary data.</text>
</comment>
<comment type="subcellular location">
    <subcellularLocation>
        <location evidence="2">Chromosome</location>
        <location evidence="2">Centromere</location>
        <location evidence="2">Kinetochore</location>
    </subcellularLocation>
    <subcellularLocation>
        <location evidence="1">Nucleus</location>
    </subcellularLocation>
</comment>
<evidence type="ECO:0000256" key="1">
    <source>
        <dbReference type="ARBA" id="ARBA00004123"/>
    </source>
</evidence>
<dbReference type="GO" id="GO:0007059">
    <property type="term" value="P:chromosome segregation"/>
    <property type="evidence" value="ECO:0007669"/>
    <property type="project" value="TreeGrafter"/>
</dbReference>
<evidence type="ECO:0000256" key="8">
    <source>
        <dbReference type="ARBA" id="ARBA00023306"/>
    </source>
</evidence>